<keyword evidence="4" id="KW-1185">Reference proteome</keyword>
<dbReference type="AlphaFoldDB" id="A0A2K2FWQ7"/>
<comment type="caution">
    <text evidence="3">The sequence shown here is derived from an EMBL/GenBank/DDBJ whole genome shotgun (WGS) entry which is preliminary data.</text>
</comment>
<organism evidence="3 4">
    <name type="scientific">Novosphingobium guangzhouense</name>
    <dbReference type="NCBI Taxonomy" id="1850347"/>
    <lineage>
        <taxon>Bacteria</taxon>
        <taxon>Pseudomonadati</taxon>
        <taxon>Pseudomonadota</taxon>
        <taxon>Alphaproteobacteria</taxon>
        <taxon>Sphingomonadales</taxon>
        <taxon>Sphingomonadaceae</taxon>
        <taxon>Novosphingobium</taxon>
    </lineage>
</organism>
<evidence type="ECO:0000259" key="2">
    <source>
        <dbReference type="Pfam" id="PF13590"/>
    </source>
</evidence>
<evidence type="ECO:0000313" key="4">
    <source>
        <dbReference type="Proteomes" id="UP000236327"/>
    </source>
</evidence>
<sequence length="228" mass="24753">MTHHSGSQLGRLRMAAAAVLLMALAACATPFKADVSRFATQLPAPQGQSFAIVADDPKLSGGLEFSQYASLVGERMAKLGYTPVEDPAKATLIVRFNYGVDNGRERVRSTGMGMGGYGPWGAWGPYGGGFYGRGFYGRGFGWGGPWRYGWYDPFFDNSIQSYTIYTSGIDLKIDRAVDGQRLFEGKAEAVSTSNRLQYVVPNLVEAMFTNFPGNSGETVRITVAPEKK</sequence>
<keyword evidence="3" id="KW-0449">Lipoprotein</keyword>
<accession>A0A2K2FWQ7</accession>
<keyword evidence="3" id="KW-0472">Membrane</keyword>
<feature type="chain" id="PRO_5014380864" evidence="1">
    <location>
        <begin position="29"/>
        <end position="228"/>
    </location>
</feature>
<dbReference type="Gene3D" id="3.30.160.670">
    <property type="match status" value="1"/>
</dbReference>
<dbReference type="EMBL" id="LYMM01000055">
    <property type="protein sequence ID" value="PNU03226.1"/>
    <property type="molecule type" value="Genomic_DNA"/>
</dbReference>
<dbReference type="InterPro" id="IPR025411">
    <property type="entry name" value="DUF4136"/>
</dbReference>
<feature type="domain" description="DUF4136" evidence="2">
    <location>
        <begin position="39"/>
        <end position="213"/>
    </location>
</feature>
<name>A0A2K2FWQ7_9SPHN</name>
<gene>
    <name evidence="3" type="ORF">A8V01_24365</name>
</gene>
<feature type="signal peptide" evidence="1">
    <location>
        <begin position="1"/>
        <end position="28"/>
    </location>
</feature>
<keyword evidence="3" id="KW-0812">Transmembrane</keyword>
<dbReference type="Pfam" id="PF13590">
    <property type="entry name" value="DUF4136"/>
    <property type="match status" value="1"/>
</dbReference>
<evidence type="ECO:0000256" key="1">
    <source>
        <dbReference type="SAM" id="SignalP"/>
    </source>
</evidence>
<evidence type="ECO:0000313" key="3">
    <source>
        <dbReference type="EMBL" id="PNU03226.1"/>
    </source>
</evidence>
<dbReference type="RefSeq" id="WP_103098022.1">
    <property type="nucleotide sequence ID" value="NZ_LYMM01000055.1"/>
</dbReference>
<protein>
    <submittedName>
        <fullName evidence="3">Lipoprotein transmembrane</fullName>
    </submittedName>
</protein>
<keyword evidence="1" id="KW-0732">Signal</keyword>
<reference evidence="3 4" key="1">
    <citation type="submission" date="2016-05" db="EMBL/GenBank/DDBJ databases">
        <title>Complete genome sequence of Novosphingobium guangzhouense SA925(T).</title>
        <authorList>
            <person name="Sha S."/>
        </authorList>
    </citation>
    <scope>NUCLEOTIDE SEQUENCE [LARGE SCALE GENOMIC DNA]</scope>
    <source>
        <strain evidence="3 4">SA925</strain>
    </source>
</reference>
<dbReference type="Proteomes" id="UP000236327">
    <property type="component" value="Unassembled WGS sequence"/>
</dbReference>
<dbReference type="OrthoDB" id="7501218at2"/>
<proteinExistence type="predicted"/>